<dbReference type="PROSITE" id="PS50850">
    <property type="entry name" value="MFS"/>
    <property type="match status" value="1"/>
</dbReference>
<feature type="transmembrane region" description="Helical" evidence="7">
    <location>
        <begin position="99"/>
        <end position="119"/>
    </location>
</feature>
<evidence type="ECO:0000256" key="7">
    <source>
        <dbReference type="SAM" id="Phobius"/>
    </source>
</evidence>
<dbReference type="SUPFAM" id="SSF103473">
    <property type="entry name" value="MFS general substrate transporter"/>
    <property type="match status" value="1"/>
</dbReference>
<dbReference type="GO" id="GO:0022857">
    <property type="term" value="F:transmembrane transporter activity"/>
    <property type="evidence" value="ECO:0007669"/>
    <property type="project" value="InterPro"/>
</dbReference>
<dbReference type="PANTHER" id="PTHR23517:SF2">
    <property type="entry name" value="MULTIDRUG RESISTANCE PROTEIN MDTH"/>
    <property type="match status" value="1"/>
</dbReference>
<organism evidence="9 10">
    <name type="scientific">Thiohalobacter thiocyanaticus</name>
    <dbReference type="NCBI Taxonomy" id="585455"/>
    <lineage>
        <taxon>Bacteria</taxon>
        <taxon>Pseudomonadati</taxon>
        <taxon>Pseudomonadota</taxon>
        <taxon>Gammaproteobacteria</taxon>
        <taxon>Thiohalobacterales</taxon>
        <taxon>Thiohalobacteraceae</taxon>
        <taxon>Thiohalobacter</taxon>
    </lineage>
</organism>
<keyword evidence="2" id="KW-0813">Transport</keyword>
<sequence>MTRGERRAAVSLAGIFAMRMLGLFMILPVFALYADDYTGATPGLIGLAIGAYGFTQALLQIPFGLLSDRFGRKRIIAIGLLLFALGSLVAALADSIWGVILGRALQGAGAIAAAVMALAADLTREEHRTKAMAVIGMSIGLSFALALVLGPWLGHWIGLSGIFWLTAVLALSGLVILRWSVPSPALSRPHRDAQPVPAQFLAVLRDARLLRLDFGILALHLILTASFVSLPLVLRDGLGLAPDRHAWLYLPVLVLSVAVMIPFIIQAEKQQRMKPVFLAAIVMVLAGELALVQWQGQLAGVVLALFVFYVGFNILEATLPSLISKTAPADSKGTAMGFYSSSQFLGAFLGGALGGVLHGRFGATGVFLGCALIALVWLAVAAGMERPRYLASRLVGVGRLTPPQAGMLARELGRVPGVVEAVVVAEDETAYLKVDPRALDEAALETLVGRPAPAGQ</sequence>
<feature type="transmembrane region" description="Helical" evidence="7">
    <location>
        <begin position="363"/>
        <end position="384"/>
    </location>
</feature>
<gene>
    <name evidence="9" type="ORF">FOKN1_2680</name>
</gene>
<dbReference type="CDD" id="cd17472">
    <property type="entry name" value="MFS_YajR_like"/>
    <property type="match status" value="1"/>
</dbReference>
<keyword evidence="3" id="KW-1003">Cell membrane</keyword>
<dbReference type="InterPro" id="IPR011701">
    <property type="entry name" value="MFS"/>
</dbReference>
<evidence type="ECO:0000313" key="10">
    <source>
        <dbReference type="Proteomes" id="UP000218765"/>
    </source>
</evidence>
<keyword evidence="4 7" id="KW-0812">Transmembrane</keyword>
<evidence type="ECO:0000256" key="6">
    <source>
        <dbReference type="ARBA" id="ARBA00023136"/>
    </source>
</evidence>
<evidence type="ECO:0000256" key="5">
    <source>
        <dbReference type="ARBA" id="ARBA00022989"/>
    </source>
</evidence>
<feature type="transmembrane region" description="Helical" evidence="7">
    <location>
        <begin position="336"/>
        <end position="357"/>
    </location>
</feature>
<dbReference type="InterPro" id="IPR020846">
    <property type="entry name" value="MFS_dom"/>
</dbReference>
<feature type="transmembrane region" description="Helical" evidence="7">
    <location>
        <begin position="276"/>
        <end position="292"/>
    </location>
</feature>
<feature type="transmembrane region" description="Helical" evidence="7">
    <location>
        <begin position="298"/>
        <end position="315"/>
    </location>
</feature>
<dbReference type="InterPro" id="IPR036259">
    <property type="entry name" value="MFS_trans_sf"/>
</dbReference>
<proteinExistence type="predicted"/>
<accession>A0A1Z4VTT8</accession>
<dbReference type="Proteomes" id="UP000218765">
    <property type="component" value="Chromosome"/>
</dbReference>
<evidence type="ECO:0000256" key="4">
    <source>
        <dbReference type="ARBA" id="ARBA00022692"/>
    </source>
</evidence>
<evidence type="ECO:0000256" key="3">
    <source>
        <dbReference type="ARBA" id="ARBA00022475"/>
    </source>
</evidence>
<reference evidence="9 10" key="1">
    <citation type="submission" date="2017-05" db="EMBL/GenBank/DDBJ databases">
        <title>Thiocyanate degradation by Thiohalobacter thiocyanaticus FOKN1.</title>
        <authorList>
            <person name="Oshiki M."/>
            <person name="Fukushima T."/>
            <person name="Kawano S."/>
            <person name="Nakagawa J."/>
        </authorList>
    </citation>
    <scope>NUCLEOTIDE SEQUENCE [LARGE SCALE GENOMIC DNA]</scope>
    <source>
        <strain evidence="9 10">FOKN1</strain>
    </source>
</reference>
<dbReference type="OrthoDB" id="9764259at2"/>
<comment type="subcellular location">
    <subcellularLocation>
        <location evidence="1">Cell membrane</location>
        <topology evidence="1">Multi-pass membrane protein</topology>
    </subcellularLocation>
</comment>
<dbReference type="Pfam" id="PF07690">
    <property type="entry name" value="MFS_1"/>
    <property type="match status" value="1"/>
</dbReference>
<feature type="transmembrane region" description="Helical" evidence="7">
    <location>
        <begin position="214"/>
        <end position="234"/>
    </location>
</feature>
<evidence type="ECO:0000259" key="8">
    <source>
        <dbReference type="PROSITE" id="PS50850"/>
    </source>
</evidence>
<feature type="transmembrane region" description="Helical" evidence="7">
    <location>
        <begin position="75"/>
        <end position="93"/>
    </location>
</feature>
<feature type="transmembrane region" description="Helical" evidence="7">
    <location>
        <begin position="40"/>
        <end position="63"/>
    </location>
</feature>
<feature type="transmembrane region" description="Helical" evidence="7">
    <location>
        <begin position="12"/>
        <end position="34"/>
    </location>
</feature>
<dbReference type="Gene3D" id="1.20.1250.20">
    <property type="entry name" value="MFS general substrate transporter like domains"/>
    <property type="match status" value="1"/>
</dbReference>
<dbReference type="EMBL" id="AP018052">
    <property type="protein sequence ID" value="BAZ95050.1"/>
    <property type="molecule type" value="Genomic_DNA"/>
</dbReference>
<keyword evidence="6 7" id="KW-0472">Membrane</keyword>
<dbReference type="GO" id="GO:0005886">
    <property type="term" value="C:plasma membrane"/>
    <property type="evidence" value="ECO:0007669"/>
    <property type="project" value="UniProtKB-SubCell"/>
</dbReference>
<keyword evidence="10" id="KW-1185">Reference proteome</keyword>
<evidence type="ECO:0000313" key="9">
    <source>
        <dbReference type="EMBL" id="BAZ95050.1"/>
    </source>
</evidence>
<name>A0A1Z4VTT8_9GAMM</name>
<feature type="transmembrane region" description="Helical" evidence="7">
    <location>
        <begin position="156"/>
        <end position="181"/>
    </location>
</feature>
<dbReference type="KEGG" id="ttc:FOKN1_2680"/>
<feature type="domain" description="Major facilitator superfamily (MFS) profile" evidence="8">
    <location>
        <begin position="8"/>
        <end position="389"/>
    </location>
</feature>
<evidence type="ECO:0000256" key="1">
    <source>
        <dbReference type="ARBA" id="ARBA00004651"/>
    </source>
</evidence>
<feature type="transmembrane region" description="Helical" evidence="7">
    <location>
        <begin position="131"/>
        <end position="150"/>
    </location>
</feature>
<dbReference type="AlphaFoldDB" id="A0A1Z4VTT8"/>
<evidence type="ECO:0000256" key="2">
    <source>
        <dbReference type="ARBA" id="ARBA00022448"/>
    </source>
</evidence>
<keyword evidence="5 7" id="KW-1133">Transmembrane helix</keyword>
<dbReference type="InterPro" id="IPR050171">
    <property type="entry name" value="MFS_Transporters"/>
</dbReference>
<protein>
    <submittedName>
        <fullName evidence="9">Permease</fullName>
    </submittedName>
</protein>
<dbReference type="Gene3D" id="3.30.70.100">
    <property type="match status" value="1"/>
</dbReference>
<dbReference type="PANTHER" id="PTHR23517">
    <property type="entry name" value="RESISTANCE PROTEIN MDTM, PUTATIVE-RELATED-RELATED"/>
    <property type="match status" value="1"/>
</dbReference>
<feature type="transmembrane region" description="Helical" evidence="7">
    <location>
        <begin position="246"/>
        <end position="264"/>
    </location>
</feature>